<dbReference type="Proteomes" id="UP000030762">
    <property type="component" value="Unassembled WGS sequence"/>
</dbReference>
<dbReference type="AlphaFoldDB" id="T0QJ47"/>
<dbReference type="RefSeq" id="XP_008612998.1">
    <property type="nucleotide sequence ID" value="XM_008614776.1"/>
</dbReference>
<gene>
    <name evidence="2" type="ORF">SDRG_08877</name>
</gene>
<evidence type="ECO:0000313" key="2">
    <source>
        <dbReference type="EMBL" id="EQC33775.1"/>
    </source>
</evidence>
<evidence type="ECO:0000313" key="3">
    <source>
        <dbReference type="Proteomes" id="UP000030762"/>
    </source>
</evidence>
<protein>
    <submittedName>
        <fullName evidence="2">Uncharacterized protein</fullName>
    </submittedName>
</protein>
<dbReference type="OrthoDB" id="10563769at2759"/>
<evidence type="ECO:0000256" key="1">
    <source>
        <dbReference type="SAM" id="MobiDB-lite"/>
    </source>
</evidence>
<accession>T0QJ47</accession>
<sequence>MSTESEDLILISKQTQRTKITPPIVLHRDLQSLTPPQSLATPEDFDELRSFAADRDAWKDLTGRVVTGLTAAASVVGRRQKSQTSPRAAACAATDRQANEEEGDC</sequence>
<keyword evidence="3" id="KW-1185">Reference proteome</keyword>
<dbReference type="VEuPathDB" id="FungiDB:SDRG_08877"/>
<dbReference type="EMBL" id="JH767158">
    <property type="protein sequence ID" value="EQC33775.1"/>
    <property type="molecule type" value="Genomic_DNA"/>
</dbReference>
<dbReference type="GeneID" id="19949604"/>
<proteinExistence type="predicted"/>
<organism evidence="2 3">
    <name type="scientific">Saprolegnia diclina (strain VS20)</name>
    <dbReference type="NCBI Taxonomy" id="1156394"/>
    <lineage>
        <taxon>Eukaryota</taxon>
        <taxon>Sar</taxon>
        <taxon>Stramenopiles</taxon>
        <taxon>Oomycota</taxon>
        <taxon>Saprolegniomycetes</taxon>
        <taxon>Saprolegniales</taxon>
        <taxon>Saprolegniaceae</taxon>
        <taxon>Saprolegnia</taxon>
    </lineage>
</organism>
<dbReference type="InParanoid" id="T0QJ47"/>
<reference evidence="2 3" key="1">
    <citation type="submission" date="2012-04" db="EMBL/GenBank/DDBJ databases">
        <title>The Genome Sequence of Saprolegnia declina VS20.</title>
        <authorList>
            <consortium name="The Broad Institute Genome Sequencing Platform"/>
            <person name="Russ C."/>
            <person name="Nusbaum C."/>
            <person name="Tyler B."/>
            <person name="van West P."/>
            <person name="Dieguez-Uribeondo J."/>
            <person name="de Bruijn I."/>
            <person name="Tripathy S."/>
            <person name="Jiang R."/>
            <person name="Young S.K."/>
            <person name="Zeng Q."/>
            <person name="Gargeya S."/>
            <person name="Fitzgerald M."/>
            <person name="Haas B."/>
            <person name="Abouelleil A."/>
            <person name="Alvarado L."/>
            <person name="Arachchi H.M."/>
            <person name="Berlin A."/>
            <person name="Chapman S.B."/>
            <person name="Goldberg J."/>
            <person name="Griggs A."/>
            <person name="Gujja S."/>
            <person name="Hansen M."/>
            <person name="Howarth C."/>
            <person name="Imamovic A."/>
            <person name="Larimer J."/>
            <person name="McCowen C."/>
            <person name="Montmayeur A."/>
            <person name="Murphy C."/>
            <person name="Neiman D."/>
            <person name="Pearson M."/>
            <person name="Priest M."/>
            <person name="Roberts A."/>
            <person name="Saif S."/>
            <person name="Shea T."/>
            <person name="Sisk P."/>
            <person name="Sykes S."/>
            <person name="Wortman J."/>
            <person name="Nusbaum C."/>
            <person name="Birren B."/>
        </authorList>
    </citation>
    <scope>NUCLEOTIDE SEQUENCE [LARGE SCALE GENOMIC DNA]</scope>
    <source>
        <strain evidence="2 3">VS20</strain>
    </source>
</reference>
<feature type="region of interest" description="Disordered" evidence="1">
    <location>
        <begin position="77"/>
        <end position="105"/>
    </location>
</feature>
<name>T0QJ47_SAPDV</name>